<dbReference type="AlphaFoldDB" id="A0A0R2A8Z4"/>
<dbReference type="Pfam" id="PF14471">
    <property type="entry name" value="DUF4428"/>
    <property type="match status" value="1"/>
</dbReference>
<evidence type="ECO:0000256" key="2">
    <source>
        <dbReference type="ARBA" id="ARBA00022801"/>
    </source>
</evidence>
<keyword evidence="2" id="KW-0378">Hydrolase</keyword>
<evidence type="ECO:0000259" key="3">
    <source>
        <dbReference type="Pfam" id="PF08797"/>
    </source>
</evidence>
<dbReference type="GO" id="GO:0003676">
    <property type="term" value="F:nucleic acid binding"/>
    <property type="evidence" value="ECO:0007669"/>
    <property type="project" value="InterPro"/>
</dbReference>
<protein>
    <recommendedName>
        <fullName evidence="7">HIRAN domain-containing protein</fullName>
    </recommendedName>
</protein>
<proteinExistence type="predicted"/>
<evidence type="ECO:0000256" key="1">
    <source>
        <dbReference type="ARBA" id="ARBA00022723"/>
    </source>
</evidence>
<reference evidence="5 6" key="1">
    <citation type="journal article" date="2015" name="Genome Announc.">
        <title>Expanding the biotechnology potential of lactobacilli through comparative genomics of 213 strains and associated genera.</title>
        <authorList>
            <person name="Sun Z."/>
            <person name="Harris H.M."/>
            <person name="McCann A."/>
            <person name="Guo C."/>
            <person name="Argimon S."/>
            <person name="Zhang W."/>
            <person name="Yang X."/>
            <person name="Jeffery I.B."/>
            <person name="Cooney J.C."/>
            <person name="Kagawa T.F."/>
            <person name="Liu W."/>
            <person name="Song Y."/>
            <person name="Salvetti E."/>
            <person name="Wrobel A."/>
            <person name="Rasinkangas P."/>
            <person name="Parkhill J."/>
            <person name="Rea M.C."/>
            <person name="O'Sullivan O."/>
            <person name="Ritari J."/>
            <person name="Douillard F.P."/>
            <person name="Paul Ross R."/>
            <person name="Yang R."/>
            <person name="Briner A.E."/>
            <person name="Felis G.E."/>
            <person name="de Vos W.M."/>
            <person name="Barrangou R."/>
            <person name="Klaenhammer T.R."/>
            <person name="Caufield P.W."/>
            <person name="Cui Y."/>
            <person name="Zhang H."/>
            <person name="O'Toole P.W."/>
        </authorList>
    </citation>
    <scope>NUCLEOTIDE SEQUENCE [LARGE SCALE GENOMIC DNA]</scope>
    <source>
        <strain evidence="5 6">DSM 20634</strain>
    </source>
</reference>
<feature type="domain" description="HIRAN" evidence="3">
    <location>
        <begin position="186"/>
        <end position="235"/>
    </location>
</feature>
<dbReference type="GO" id="GO:0008270">
    <property type="term" value="F:zinc ion binding"/>
    <property type="evidence" value="ECO:0007669"/>
    <property type="project" value="InterPro"/>
</dbReference>
<keyword evidence="1" id="KW-0479">Metal-binding</keyword>
<dbReference type="PATRIC" id="fig|1423813.3.peg.808"/>
<dbReference type="InterPro" id="IPR014905">
    <property type="entry name" value="HIRAN"/>
</dbReference>
<dbReference type="EMBL" id="AYYY01000011">
    <property type="protein sequence ID" value="KRM62068.1"/>
    <property type="molecule type" value="Genomic_DNA"/>
</dbReference>
<dbReference type="Proteomes" id="UP000051733">
    <property type="component" value="Unassembled WGS sequence"/>
</dbReference>
<evidence type="ECO:0008006" key="7">
    <source>
        <dbReference type="Google" id="ProtNLM"/>
    </source>
</evidence>
<evidence type="ECO:0000259" key="4">
    <source>
        <dbReference type="Pfam" id="PF14471"/>
    </source>
</evidence>
<gene>
    <name evidence="5" type="ORF">FC26_GL000797</name>
</gene>
<name>A0A0R2A8Z4_9LACO</name>
<dbReference type="Gene3D" id="3.30.70.2330">
    <property type="match status" value="1"/>
</dbReference>
<comment type="caution">
    <text evidence="5">The sequence shown here is derived from an EMBL/GenBank/DDBJ whole genome shotgun (WGS) entry which is preliminary data.</text>
</comment>
<dbReference type="GO" id="GO:0016818">
    <property type="term" value="F:hydrolase activity, acting on acid anhydrides, in phosphorus-containing anhydrides"/>
    <property type="evidence" value="ECO:0007669"/>
    <property type="project" value="InterPro"/>
</dbReference>
<dbReference type="InterPro" id="IPR027872">
    <property type="entry name" value="DUF4428"/>
</dbReference>
<keyword evidence="6" id="KW-1185">Reference proteome</keyword>
<organism evidence="5 6">
    <name type="scientific">Paucilactobacillus vaccinostercus DSM 20634</name>
    <dbReference type="NCBI Taxonomy" id="1423813"/>
    <lineage>
        <taxon>Bacteria</taxon>
        <taxon>Bacillati</taxon>
        <taxon>Bacillota</taxon>
        <taxon>Bacilli</taxon>
        <taxon>Lactobacillales</taxon>
        <taxon>Lactobacillaceae</taxon>
        <taxon>Paucilactobacillus</taxon>
    </lineage>
</organism>
<dbReference type="STRING" id="1423813.FC26_GL000797"/>
<evidence type="ECO:0000313" key="5">
    <source>
        <dbReference type="EMBL" id="KRM62068.1"/>
    </source>
</evidence>
<accession>A0A0R2A8Z4</accession>
<sequence>MLKAINVKSYQYGGINVSKCEICGNKIGLFSEKFKTSDKKIICQSCTSNVDPVLLWAESTSAKDVANFMDNSIGDNYLHSIGEESPSDMRRKKEAQEKIEREKIAEEETEHARNLAMAKEIIKHAKSQKISHFKVHGIAYHELSKMVNYARKNDMFDPYDGYSASEIKEYSPYEKVFETDLSRIISSIEFVPEPENEYDSNAIKILATLDNKKYMIGYVPAKKTKEIADILEKHNNKEISLRIEYDLTGGKFKIADDDENDFSDDPKLKIHTGKSEYGFNIRLFDNNI</sequence>
<feature type="domain" description="DUF4428" evidence="4">
    <location>
        <begin position="19"/>
        <end position="49"/>
    </location>
</feature>
<dbReference type="Pfam" id="PF08797">
    <property type="entry name" value="HIRAN"/>
    <property type="match status" value="1"/>
</dbReference>
<evidence type="ECO:0000313" key="6">
    <source>
        <dbReference type="Proteomes" id="UP000051733"/>
    </source>
</evidence>